<evidence type="ECO:0000313" key="8">
    <source>
        <dbReference type="EMBL" id="CAD7203040.1"/>
    </source>
</evidence>
<evidence type="ECO:0000256" key="4">
    <source>
        <dbReference type="ARBA" id="ARBA00023136"/>
    </source>
</evidence>
<dbReference type="InterPro" id="IPR006029">
    <property type="entry name" value="Neurotrans-gated_channel_TM"/>
</dbReference>
<dbReference type="Pfam" id="PF02931">
    <property type="entry name" value="Neur_chan_LBD"/>
    <property type="match status" value="1"/>
</dbReference>
<feature type="transmembrane region" description="Helical" evidence="5">
    <location>
        <begin position="443"/>
        <end position="463"/>
    </location>
</feature>
<keyword evidence="3 5" id="KW-1133">Transmembrane helix</keyword>
<reference evidence="8" key="1">
    <citation type="submission" date="2020-11" db="EMBL/GenBank/DDBJ databases">
        <authorList>
            <person name="Tran Van P."/>
        </authorList>
    </citation>
    <scope>NUCLEOTIDE SEQUENCE</scope>
</reference>
<dbReference type="EMBL" id="OA570098">
    <property type="protein sequence ID" value="CAD7203040.1"/>
    <property type="molecule type" value="Genomic_DNA"/>
</dbReference>
<dbReference type="Gene3D" id="2.70.170.10">
    <property type="entry name" value="Neurotransmitter-gated ion-channel ligand-binding domain"/>
    <property type="match status" value="2"/>
</dbReference>
<dbReference type="SUPFAM" id="SSF63712">
    <property type="entry name" value="Nicotinic receptor ligand binding domain-like"/>
    <property type="match status" value="2"/>
</dbReference>
<evidence type="ECO:0000256" key="2">
    <source>
        <dbReference type="ARBA" id="ARBA00022692"/>
    </source>
</evidence>
<dbReference type="InterPro" id="IPR006201">
    <property type="entry name" value="Neur_channel"/>
</dbReference>
<dbReference type="InterPro" id="IPR006202">
    <property type="entry name" value="Neur_chan_lig-bd"/>
</dbReference>
<protein>
    <submittedName>
        <fullName evidence="8">Uncharacterized protein</fullName>
    </submittedName>
</protein>
<dbReference type="CDD" id="cd19051">
    <property type="entry name" value="LGIC_TM_cation"/>
    <property type="match status" value="1"/>
</dbReference>
<dbReference type="GO" id="GO:0005230">
    <property type="term" value="F:extracellular ligand-gated monoatomic ion channel activity"/>
    <property type="evidence" value="ECO:0007669"/>
    <property type="project" value="InterPro"/>
</dbReference>
<evidence type="ECO:0000256" key="1">
    <source>
        <dbReference type="ARBA" id="ARBA00004141"/>
    </source>
</evidence>
<dbReference type="Gene3D" id="1.20.58.390">
    <property type="entry name" value="Neurotransmitter-gated ion-channel transmembrane domain"/>
    <property type="match status" value="1"/>
</dbReference>
<feature type="transmembrane region" description="Helical" evidence="5">
    <location>
        <begin position="324"/>
        <end position="341"/>
    </location>
</feature>
<gene>
    <name evidence="8" type="ORF">TDIB3V08_LOCUS9217</name>
</gene>
<organism evidence="8">
    <name type="scientific">Timema douglasi</name>
    <name type="common">Walking stick</name>
    <dbReference type="NCBI Taxonomy" id="61478"/>
    <lineage>
        <taxon>Eukaryota</taxon>
        <taxon>Metazoa</taxon>
        <taxon>Ecdysozoa</taxon>
        <taxon>Arthropoda</taxon>
        <taxon>Hexapoda</taxon>
        <taxon>Insecta</taxon>
        <taxon>Pterygota</taxon>
        <taxon>Neoptera</taxon>
        <taxon>Polyneoptera</taxon>
        <taxon>Phasmatodea</taxon>
        <taxon>Timematodea</taxon>
        <taxon>Timematoidea</taxon>
        <taxon>Timematidae</taxon>
        <taxon>Timema</taxon>
    </lineage>
</organism>
<proteinExistence type="predicted"/>
<keyword evidence="4 5" id="KW-0472">Membrane</keyword>
<dbReference type="InterPro" id="IPR036719">
    <property type="entry name" value="Neuro-gated_channel_TM_sf"/>
</dbReference>
<comment type="subcellular location">
    <subcellularLocation>
        <location evidence="1">Membrane</location>
        <topology evidence="1">Multi-pass membrane protein</topology>
    </subcellularLocation>
</comment>
<evidence type="ECO:0000256" key="5">
    <source>
        <dbReference type="SAM" id="Phobius"/>
    </source>
</evidence>
<dbReference type="Pfam" id="PF02932">
    <property type="entry name" value="Neur_chan_memb"/>
    <property type="match status" value="1"/>
</dbReference>
<accession>A0A7R8VTY6</accession>
<dbReference type="SUPFAM" id="SSF90112">
    <property type="entry name" value="Neurotransmitter-gated ion-channel transmembrane pore"/>
    <property type="match status" value="1"/>
</dbReference>
<dbReference type="GO" id="GO:0016020">
    <property type="term" value="C:membrane"/>
    <property type="evidence" value="ECO:0007669"/>
    <property type="project" value="UniProtKB-SubCell"/>
</dbReference>
<name>A0A7R8VTY6_TIMDO</name>
<feature type="transmembrane region" description="Helical" evidence="5">
    <location>
        <begin position="353"/>
        <end position="375"/>
    </location>
</feature>
<feature type="domain" description="Neurotransmitter-gated ion-channel transmembrane" evidence="7">
    <location>
        <begin position="302"/>
        <end position="380"/>
    </location>
</feature>
<keyword evidence="2 5" id="KW-0812">Transmembrane</keyword>
<dbReference type="PANTHER" id="PTHR18945">
    <property type="entry name" value="NEUROTRANSMITTER GATED ION CHANNEL"/>
    <property type="match status" value="1"/>
</dbReference>
<evidence type="ECO:0000259" key="6">
    <source>
        <dbReference type="Pfam" id="PF02931"/>
    </source>
</evidence>
<feature type="domain" description="Neurotransmitter-gated ion-channel ligand-binding" evidence="6">
    <location>
        <begin position="158"/>
        <end position="254"/>
    </location>
</feature>
<dbReference type="InterPro" id="IPR038050">
    <property type="entry name" value="Neuro_actylchol_rec"/>
</dbReference>
<evidence type="ECO:0000259" key="7">
    <source>
        <dbReference type="Pfam" id="PF02932"/>
    </source>
</evidence>
<dbReference type="GO" id="GO:0004888">
    <property type="term" value="F:transmembrane signaling receptor activity"/>
    <property type="evidence" value="ECO:0007669"/>
    <property type="project" value="InterPro"/>
</dbReference>
<dbReference type="AlphaFoldDB" id="A0A7R8VTY6"/>
<sequence length="469" mass="53378">MRRGSTDPLTPPPLNLRLLSPQVDFVGEMVLNCGQVPKTDLATGTRLRNDLFCAYDKLTRPVKNHTSTTEVEMSLLVQHIDYNDYYNQLEIRCIMFLACRVDQPRATCPEGTKWYRWTVHYGGWCLEGGKRGWDVPATLTTYMPCLRGNANNQIKPFLSTCFVDSDGFVMCVSRNFFESRCRAELTHWPFDTRNCTLKFSSWASTGEQGIWVEERKNREWKYVSAKSFANVKKYECCPNDTFPDVTLTFQLERHSSRHVAIIIMPAVDRWSSGSHSSGDVAVPYVHLAYILTRSYPQRRNVLAMLTLCSFWMPAVALERITMCCMTFVSHVFFLLYLGYMLPGNTNQVPLIVLYYRDSMILTTLAVLATVLGRYWTLKKSHPPDLLSSAVNLLMRTGTGKLLLIRELGVKRPVRGIDADGEDGEGLIEGLPSLPASRDSGWRLVVAFMDRAMFITYLALYLIFQTGLLP</sequence>
<dbReference type="InterPro" id="IPR036734">
    <property type="entry name" value="Neur_chan_lig-bd_sf"/>
</dbReference>
<evidence type="ECO:0000256" key="3">
    <source>
        <dbReference type="ARBA" id="ARBA00022989"/>
    </source>
</evidence>